<dbReference type="AlphaFoldDB" id="A0A1M5W9I7"/>
<feature type="binding site" evidence="18">
    <location>
        <position position="22"/>
    </location>
    <ligand>
        <name>UDP-N-acetyl-alpha-D-glucosamine</name>
        <dbReference type="ChEBI" id="CHEBI:57705"/>
    </ligand>
</feature>
<name>A0A1M5W9I7_9RHOB</name>
<dbReference type="InterPro" id="IPR025877">
    <property type="entry name" value="MobA-like_NTP_Trfase"/>
</dbReference>
<feature type="region of interest" description="N-acetyltransferase" evidence="18">
    <location>
        <begin position="250"/>
        <end position="453"/>
    </location>
</feature>
<reference evidence="21" key="1">
    <citation type="submission" date="2016-11" db="EMBL/GenBank/DDBJ databases">
        <authorList>
            <person name="Varghese N."/>
            <person name="Submissions S."/>
        </authorList>
    </citation>
    <scope>NUCLEOTIDE SEQUENCE [LARGE SCALE GENOMIC DNA]</scope>
    <source>
        <strain evidence="21">DSM 28223</strain>
    </source>
</reference>
<protein>
    <recommendedName>
        <fullName evidence="18">Bifunctional protein GlmU</fullName>
    </recommendedName>
    <domain>
        <recommendedName>
            <fullName evidence="18">UDP-N-acetylglucosamine pyrophosphorylase</fullName>
            <ecNumber evidence="18">2.7.7.23</ecNumber>
        </recommendedName>
        <alternativeName>
            <fullName evidence="18">N-acetylglucosamine-1-phosphate uridyltransferase</fullName>
        </alternativeName>
    </domain>
    <domain>
        <recommendedName>
            <fullName evidence="18">Glucosamine-1-phosphate N-acetyltransferase</fullName>
            <ecNumber evidence="18">2.3.1.157</ecNumber>
        </recommendedName>
    </domain>
</protein>
<dbReference type="GO" id="GO:0071555">
    <property type="term" value="P:cell wall organization"/>
    <property type="evidence" value="ECO:0007669"/>
    <property type="project" value="UniProtKB-KW"/>
</dbReference>
<dbReference type="NCBIfam" id="NF010933">
    <property type="entry name" value="PRK14353.1"/>
    <property type="match status" value="1"/>
</dbReference>
<comment type="pathway">
    <text evidence="18">Bacterial outer membrane biogenesis; LPS lipid A biosynthesis.</text>
</comment>
<comment type="subunit">
    <text evidence="18">Homotrimer.</text>
</comment>
<dbReference type="Gene3D" id="3.90.550.10">
    <property type="entry name" value="Spore Coat Polysaccharide Biosynthesis Protein SpsA, Chain A"/>
    <property type="match status" value="1"/>
</dbReference>
<dbReference type="HAMAP" id="MF_01631">
    <property type="entry name" value="GlmU"/>
    <property type="match status" value="1"/>
</dbReference>
<comment type="catalytic activity">
    <reaction evidence="16 18">
        <text>N-acetyl-alpha-D-glucosamine 1-phosphate + UTP + H(+) = UDP-N-acetyl-alpha-D-glucosamine + diphosphate</text>
        <dbReference type="Rhea" id="RHEA:13509"/>
        <dbReference type="ChEBI" id="CHEBI:15378"/>
        <dbReference type="ChEBI" id="CHEBI:33019"/>
        <dbReference type="ChEBI" id="CHEBI:46398"/>
        <dbReference type="ChEBI" id="CHEBI:57705"/>
        <dbReference type="ChEBI" id="CHEBI:57776"/>
        <dbReference type="EC" id="2.7.7.23"/>
    </reaction>
</comment>
<dbReference type="STRING" id="870908.SAMN04488044_0056"/>
<sequence>MSIALVILAAGKGTRMNSDLPKVLHEIAGAPMLVHAMRTGASLMPERTVVVAGHGFDDVKAAAEAYDPEAKVVLQAEQKGTGHAVMVAKDALAGFEGDVIVLYGDTPFIQPDTLENMCAARKDHAVVVLGFEAETSEKYGRLVMEGDALKAIVEYADASEAVREISFCNSGVMLADSRVLFDLLDATSNDNASGEYYLTDVVKAANDAGMTATAVSCDASETMGVNSRAHLAEAEAAFQARARAALMEDGVTLVDPSTTWLSLDTVIGRDTVIEPHVFFGPEVTVESGARIRAFSHLEGAHVSRGGIIGPYARLRPGTELAEDVKIGNFVETKNAIIDEGAKVNHLSYVGDAHVGEKANIGAGTITCNYDGVMKHKTTIGKNAFIGSNTMLVAPVTVGDDAMTASGSVITKPVEDGALALARAEQVNKPNMARKLFEMLRAKKDKKQKDKGQS</sequence>
<evidence type="ECO:0000313" key="20">
    <source>
        <dbReference type="EMBL" id="SHH84166.1"/>
    </source>
</evidence>
<feature type="active site" description="Proton acceptor" evidence="18">
    <location>
        <position position="345"/>
    </location>
</feature>
<evidence type="ECO:0000256" key="9">
    <source>
        <dbReference type="ARBA" id="ARBA00022842"/>
    </source>
</evidence>
<evidence type="ECO:0000256" key="1">
    <source>
        <dbReference type="ARBA" id="ARBA00004496"/>
    </source>
</evidence>
<feature type="binding site" evidence="18">
    <location>
        <begin position="368"/>
        <end position="369"/>
    </location>
    <ligand>
        <name>acetyl-CoA</name>
        <dbReference type="ChEBI" id="CHEBI:57288"/>
    </ligand>
</feature>
<keyword evidence="21" id="KW-1185">Reference proteome</keyword>
<comment type="similarity">
    <text evidence="3 18">In the N-terminal section; belongs to the N-acetylglucosamine-1-phosphate uridyltransferase family.</text>
</comment>
<dbReference type="UniPathway" id="UPA00973"/>
<dbReference type="Pfam" id="PF00132">
    <property type="entry name" value="Hexapep"/>
    <property type="match status" value="1"/>
</dbReference>
<comment type="catalytic activity">
    <reaction evidence="15 18">
        <text>alpha-D-glucosamine 1-phosphate + acetyl-CoA = N-acetyl-alpha-D-glucosamine 1-phosphate + CoA + H(+)</text>
        <dbReference type="Rhea" id="RHEA:13725"/>
        <dbReference type="ChEBI" id="CHEBI:15378"/>
        <dbReference type="ChEBI" id="CHEBI:57287"/>
        <dbReference type="ChEBI" id="CHEBI:57288"/>
        <dbReference type="ChEBI" id="CHEBI:57776"/>
        <dbReference type="ChEBI" id="CHEBI:58516"/>
        <dbReference type="EC" id="2.3.1.157"/>
    </reaction>
</comment>
<evidence type="ECO:0000256" key="17">
    <source>
        <dbReference type="ARBA" id="ARBA00049628"/>
    </source>
</evidence>
<dbReference type="SUPFAM" id="SSF53448">
    <property type="entry name" value="Nucleotide-diphospho-sugar transferases"/>
    <property type="match status" value="1"/>
</dbReference>
<evidence type="ECO:0000256" key="6">
    <source>
        <dbReference type="ARBA" id="ARBA00022695"/>
    </source>
</evidence>
<evidence type="ECO:0000256" key="2">
    <source>
        <dbReference type="ARBA" id="ARBA00007707"/>
    </source>
</evidence>
<dbReference type="InterPro" id="IPR038009">
    <property type="entry name" value="GlmU_C_LbH"/>
</dbReference>
<feature type="region of interest" description="Linker" evidence="18">
    <location>
        <begin position="229"/>
        <end position="249"/>
    </location>
</feature>
<dbReference type="PANTHER" id="PTHR43584:SF3">
    <property type="entry name" value="BIFUNCTIONAL PROTEIN GLMU"/>
    <property type="match status" value="1"/>
</dbReference>
<feature type="binding site" evidence="18">
    <location>
        <position position="315"/>
    </location>
    <ligand>
        <name>UDP-N-acetyl-alpha-D-glucosamine</name>
        <dbReference type="ChEBI" id="CHEBI:57705"/>
    </ligand>
</feature>
<keyword evidence="5 18" id="KW-0808">Transferase</keyword>
<evidence type="ECO:0000256" key="8">
    <source>
        <dbReference type="ARBA" id="ARBA00022737"/>
    </source>
</evidence>
<feature type="domain" description="MobA-like NTP transferase" evidence="19">
    <location>
        <begin position="6"/>
        <end position="137"/>
    </location>
</feature>
<evidence type="ECO:0000256" key="5">
    <source>
        <dbReference type="ARBA" id="ARBA00022679"/>
    </source>
</evidence>
<dbReference type="Pfam" id="PF12804">
    <property type="entry name" value="NTP_transf_3"/>
    <property type="match status" value="1"/>
</dbReference>
<keyword evidence="4 18" id="KW-0963">Cytoplasm</keyword>
<keyword evidence="12 18" id="KW-0511">Multifunctional enzyme</keyword>
<dbReference type="UniPathway" id="UPA00113">
    <property type="reaction ID" value="UER00532"/>
</dbReference>
<evidence type="ECO:0000256" key="11">
    <source>
        <dbReference type="ARBA" id="ARBA00022984"/>
    </source>
</evidence>
<dbReference type="GO" id="GO:0009252">
    <property type="term" value="P:peptidoglycan biosynthetic process"/>
    <property type="evidence" value="ECO:0007669"/>
    <property type="project" value="UniProtKB-UniRule"/>
</dbReference>
<dbReference type="InterPro" id="IPR011004">
    <property type="entry name" value="Trimer_LpxA-like_sf"/>
</dbReference>
<evidence type="ECO:0000313" key="21">
    <source>
        <dbReference type="Proteomes" id="UP000184211"/>
    </source>
</evidence>
<feature type="binding site" evidence="18">
    <location>
        <position position="348"/>
    </location>
    <ligand>
        <name>UDP-N-acetyl-alpha-D-glucosamine</name>
        <dbReference type="ChEBI" id="CHEBI:57705"/>
    </ligand>
</feature>
<keyword evidence="13 18" id="KW-0012">Acyltransferase</keyword>
<organism evidence="20 21">
    <name type="scientific">Cognatishimia maritima</name>
    <dbReference type="NCBI Taxonomy" id="870908"/>
    <lineage>
        <taxon>Bacteria</taxon>
        <taxon>Pseudomonadati</taxon>
        <taxon>Pseudomonadota</taxon>
        <taxon>Alphaproteobacteria</taxon>
        <taxon>Rhodobacterales</taxon>
        <taxon>Paracoccaceae</taxon>
        <taxon>Cognatishimia</taxon>
    </lineage>
</organism>
<feature type="binding site" evidence="18">
    <location>
        <position position="154"/>
    </location>
    <ligand>
        <name>UDP-N-acetyl-alpha-D-glucosamine</name>
        <dbReference type="ChEBI" id="CHEBI:57705"/>
    </ligand>
</feature>
<dbReference type="GO" id="GO:0016020">
    <property type="term" value="C:membrane"/>
    <property type="evidence" value="ECO:0007669"/>
    <property type="project" value="GOC"/>
</dbReference>
<dbReference type="EC" id="2.7.7.23" evidence="18"/>
<dbReference type="GO" id="GO:0003977">
    <property type="term" value="F:UDP-N-acetylglucosamine diphosphorylase activity"/>
    <property type="evidence" value="ECO:0007669"/>
    <property type="project" value="UniProtKB-UniRule"/>
</dbReference>
<feature type="binding site" evidence="18">
    <location>
        <position position="105"/>
    </location>
    <ligand>
        <name>Mg(2+)</name>
        <dbReference type="ChEBI" id="CHEBI:18420"/>
    </ligand>
</feature>
<dbReference type="GO" id="GO:0005737">
    <property type="term" value="C:cytoplasm"/>
    <property type="evidence" value="ECO:0007669"/>
    <property type="project" value="UniProtKB-SubCell"/>
</dbReference>
<dbReference type="GO" id="GO:0000287">
    <property type="term" value="F:magnesium ion binding"/>
    <property type="evidence" value="ECO:0007669"/>
    <property type="project" value="UniProtKB-UniRule"/>
</dbReference>
<keyword evidence="14 18" id="KW-0961">Cell wall biogenesis/degradation</keyword>
<comment type="subcellular location">
    <subcellularLocation>
        <location evidence="1 18">Cytoplasm</location>
    </subcellularLocation>
</comment>
<feature type="binding site" evidence="18">
    <location>
        <position position="359"/>
    </location>
    <ligand>
        <name>UDP-N-acetyl-alpha-D-glucosamine</name>
        <dbReference type="ChEBI" id="CHEBI:57705"/>
    </ligand>
</feature>
<feature type="binding site" evidence="18">
    <location>
        <position position="169"/>
    </location>
    <ligand>
        <name>UDP-N-acetyl-alpha-D-glucosamine</name>
        <dbReference type="ChEBI" id="CHEBI:57705"/>
    </ligand>
</feature>
<feature type="binding site" evidence="18">
    <location>
        <position position="75"/>
    </location>
    <ligand>
        <name>UDP-N-acetyl-alpha-D-glucosamine</name>
        <dbReference type="ChEBI" id="CHEBI:57705"/>
    </ligand>
</feature>
<evidence type="ECO:0000259" key="19">
    <source>
        <dbReference type="Pfam" id="PF12804"/>
    </source>
</evidence>
<evidence type="ECO:0000256" key="3">
    <source>
        <dbReference type="ARBA" id="ARBA00007947"/>
    </source>
</evidence>
<keyword evidence="8 18" id="KW-0677">Repeat</keyword>
<evidence type="ECO:0000256" key="7">
    <source>
        <dbReference type="ARBA" id="ARBA00022723"/>
    </source>
</evidence>
<dbReference type="SUPFAM" id="SSF51161">
    <property type="entry name" value="Trimeric LpxA-like enzymes"/>
    <property type="match status" value="1"/>
</dbReference>
<comment type="pathway">
    <text evidence="18">Nucleotide-sugar biosynthesis; UDP-N-acetyl-alpha-D-glucosamine biosynthesis; N-acetyl-alpha-D-glucosamine 1-phosphate from alpha-D-glucosamine 6-phosphate (route II): step 2/2.</text>
</comment>
<keyword evidence="10 18" id="KW-0133">Cell shape</keyword>
<comment type="function">
    <text evidence="17 18">Catalyzes the last two sequential reactions in the de novo biosynthetic pathway for UDP-N-acetylglucosamine (UDP-GlcNAc). The C-terminal domain catalyzes the transfer of acetyl group from acetyl coenzyme A to glucosamine-1-phosphate (GlcN-1-P) to produce N-acetylglucosamine-1-phosphate (GlcNAc-1-P), which is converted into UDP-GlcNAc by the transfer of uridine 5-monophosphate (from uridine 5-triphosphate), a reaction catalyzed by the N-terminal domain.</text>
</comment>
<comment type="similarity">
    <text evidence="2 18">In the C-terminal section; belongs to the transferase hexapeptide repeat family.</text>
</comment>
<dbReference type="GO" id="GO:0009245">
    <property type="term" value="P:lipid A biosynthetic process"/>
    <property type="evidence" value="ECO:0007669"/>
    <property type="project" value="UniProtKB-UniRule"/>
</dbReference>
<feature type="binding site" evidence="18">
    <location>
        <position position="226"/>
    </location>
    <ligand>
        <name>UDP-N-acetyl-alpha-D-glucosamine</name>
        <dbReference type="ChEBI" id="CHEBI:57705"/>
    </ligand>
</feature>
<feature type="region of interest" description="Pyrophosphorylase" evidence="18">
    <location>
        <begin position="1"/>
        <end position="228"/>
    </location>
</feature>
<keyword evidence="9 18" id="KW-0460">Magnesium</keyword>
<evidence type="ECO:0000256" key="15">
    <source>
        <dbReference type="ARBA" id="ARBA00048247"/>
    </source>
</evidence>
<dbReference type="EC" id="2.3.1.157" evidence="18"/>
<feature type="binding site" evidence="18">
    <location>
        <begin position="103"/>
        <end position="105"/>
    </location>
    <ligand>
        <name>UDP-N-acetyl-alpha-D-glucosamine</name>
        <dbReference type="ChEBI" id="CHEBI:57705"/>
    </ligand>
</feature>
<feature type="binding site" evidence="18">
    <location>
        <begin position="8"/>
        <end position="11"/>
    </location>
    <ligand>
        <name>UDP-N-acetyl-alpha-D-glucosamine</name>
        <dbReference type="ChEBI" id="CHEBI:57705"/>
    </ligand>
</feature>
<dbReference type="CDD" id="cd03353">
    <property type="entry name" value="LbH_GlmU_C"/>
    <property type="match status" value="1"/>
</dbReference>
<feature type="binding site" evidence="18">
    <location>
        <position position="387"/>
    </location>
    <ligand>
        <name>acetyl-CoA</name>
        <dbReference type="ChEBI" id="CHEBI:57288"/>
    </ligand>
</feature>
<feature type="binding site" evidence="18">
    <location>
        <position position="226"/>
    </location>
    <ligand>
        <name>Mg(2+)</name>
        <dbReference type="ChEBI" id="CHEBI:18420"/>
    </ligand>
</feature>
<dbReference type="OrthoDB" id="9775031at2"/>
<proteinExistence type="inferred from homology"/>
<dbReference type="GO" id="GO:0006048">
    <property type="term" value="P:UDP-N-acetylglucosamine biosynthetic process"/>
    <property type="evidence" value="ECO:0007669"/>
    <property type="project" value="UniProtKB-UniPathway"/>
</dbReference>
<dbReference type="InterPro" id="IPR050065">
    <property type="entry name" value="GlmU-like"/>
</dbReference>
<evidence type="ECO:0000256" key="4">
    <source>
        <dbReference type="ARBA" id="ARBA00022490"/>
    </source>
</evidence>
<feature type="binding site" evidence="18">
    <location>
        <begin position="80"/>
        <end position="81"/>
    </location>
    <ligand>
        <name>UDP-N-acetyl-alpha-D-glucosamine</name>
        <dbReference type="ChEBI" id="CHEBI:57705"/>
    </ligand>
</feature>
<keyword evidence="11 18" id="KW-0573">Peptidoglycan synthesis</keyword>
<evidence type="ECO:0000256" key="16">
    <source>
        <dbReference type="ARBA" id="ARBA00048493"/>
    </source>
</evidence>
<dbReference type="GO" id="GO:0000902">
    <property type="term" value="P:cell morphogenesis"/>
    <property type="evidence" value="ECO:0007669"/>
    <property type="project" value="UniProtKB-UniRule"/>
</dbReference>
<evidence type="ECO:0000256" key="14">
    <source>
        <dbReference type="ARBA" id="ARBA00023316"/>
    </source>
</evidence>
<comment type="pathway">
    <text evidence="18">Nucleotide-sugar biosynthesis; UDP-N-acetyl-alpha-D-glucosamine biosynthesis; UDP-N-acetyl-alpha-D-glucosamine from N-acetyl-alpha-D-glucosamine 1-phosphate: step 1/1.</text>
</comment>
<keyword evidence="7 18" id="KW-0479">Metal-binding</keyword>
<keyword evidence="6 18" id="KW-0548">Nucleotidyltransferase</keyword>
<dbReference type="InterPro" id="IPR029044">
    <property type="entry name" value="Nucleotide-diphossugar_trans"/>
</dbReference>
<dbReference type="InterPro" id="IPR001451">
    <property type="entry name" value="Hexapep"/>
</dbReference>
<dbReference type="GO" id="GO:0008360">
    <property type="term" value="P:regulation of cell shape"/>
    <property type="evidence" value="ECO:0007669"/>
    <property type="project" value="UniProtKB-KW"/>
</dbReference>
<feature type="binding site" evidence="18">
    <location>
        <position position="405"/>
    </location>
    <ligand>
        <name>acetyl-CoA</name>
        <dbReference type="ChEBI" id="CHEBI:57288"/>
    </ligand>
</feature>
<dbReference type="Gene3D" id="2.160.10.10">
    <property type="entry name" value="Hexapeptide repeat proteins"/>
    <property type="match status" value="1"/>
</dbReference>
<feature type="binding site" evidence="18">
    <location>
        <position position="422"/>
    </location>
    <ligand>
        <name>acetyl-CoA</name>
        <dbReference type="ChEBI" id="CHEBI:57288"/>
    </ligand>
</feature>
<comment type="cofactor">
    <cofactor evidence="18">
        <name>Mg(2+)</name>
        <dbReference type="ChEBI" id="CHEBI:18420"/>
    </cofactor>
    <text evidence="18">Binds 1 Mg(2+) ion per subunit.</text>
</comment>
<feature type="binding site" evidence="18">
    <location>
        <position position="362"/>
    </location>
    <ligand>
        <name>acetyl-CoA</name>
        <dbReference type="ChEBI" id="CHEBI:57288"/>
    </ligand>
</feature>
<evidence type="ECO:0000256" key="12">
    <source>
        <dbReference type="ARBA" id="ARBA00023268"/>
    </source>
</evidence>
<gene>
    <name evidence="18" type="primary">glmU</name>
    <name evidence="20" type="ORF">SAMN04488044_0056</name>
</gene>
<dbReference type="RefSeq" id="WP_072794243.1">
    <property type="nucleotide sequence ID" value="NZ_FQWM01000010.1"/>
</dbReference>
<feature type="binding site" evidence="18">
    <location>
        <position position="333"/>
    </location>
    <ligand>
        <name>UDP-N-acetyl-alpha-D-glucosamine</name>
        <dbReference type="ChEBI" id="CHEBI:57705"/>
    </ligand>
</feature>
<dbReference type="GO" id="GO:0019134">
    <property type="term" value="F:glucosamine-1-phosphate N-acetyltransferase activity"/>
    <property type="evidence" value="ECO:0007669"/>
    <property type="project" value="UniProtKB-UniRule"/>
</dbReference>
<evidence type="ECO:0000256" key="13">
    <source>
        <dbReference type="ARBA" id="ARBA00023315"/>
    </source>
</evidence>
<evidence type="ECO:0000256" key="18">
    <source>
        <dbReference type="HAMAP-Rule" id="MF_01631"/>
    </source>
</evidence>
<dbReference type="EMBL" id="FQWM01000010">
    <property type="protein sequence ID" value="SHH84166.1"/>
    <property type="molecule type" value="Genomic_DNA"/>
</dbReference>
<dbReference type="CDD" id="cd02540">
    <property type="entry name" value="GT2_GlmU_N_bac"/>
    <property type="match status" value="1"/>
</dbReference>
<dbReference type="InterPro" id="IPR005882">
    <property type="entry name" value="Bifunctional_GlmU"/>
</dbReference>
<feature type="binding site" evidence="18">
    <location>
        <position position="140"/>
    </location>
    <ligand>
        <name>UDP-N-acetyl-alpha-D-glucosamine</name>
        <dbReference type="ChEBI" id="CHEBI:57705"/>
    </ligand>
</feature>
<dbReference type="PANTHER" id="PTHR43584">
    <property type="entry name" value="NUCLEOTIDYL TRANSFERASE"/>
    <property type="match status" value="1"/>
</dbReference>
<dbReference type="Proteomes" id="UP000184211">
    <property type="component" value="Unassembled WGS sequence"/>
</dbReference>
<evidence type="ECO:0000256" key="10">
    <source>
        <dbReference type="ARBA" id="ARBA00022960"/>
    </source>
</evidence>
<dbReference type="NCBIfam" id="TIGR01173">
    <property type="entry name" value="glmU"/>
    <property type="match status" value="1"/>
</dbReference>
<accession>A0A1M5W9I7</accession>